<gene>
    <name evidence="1" type="ORF">D3272_04230</name>
</gene>
<dbReference type="RefSeq" id="WP_129217873.1">
    <property type="nucleotide sequence ID" value="NZ_QYBC01000002.1"/>
</dbReference>
<evidence type="ECO:0000313" key="2">
    <source>
        <dbReference type="Proteomes" id="UP000289411"/>
    </source>
</evidence>
<name>A0A4Q2RHW4_9HYPH</name>
<dbReference type="Proteomes" id="UP000289411">
    <property type="component" value="Unassembled WGS sequence"/>
</dbReference>
<dbReference type="OrthoDB" id="9957196at2"/>
<evidence type="ECO:0008006" key="3">
    <source>
        <dbReference type="Google" id="ProtNLM"/>
    </source>
</evidence>
<accession>A0A4Q2RHW4</accession>
<reference evidence="1 2" key="1">
    <citation type="submission" date="2018-09" db="EMBL/GenBank/DDBJ databases">
        <authorList>
            <person name="Grouzdev D.S."/>
            <person name="Krutkina M.S."/>
        </authorList>
    </citation>
    <scope>NUCLEOTIDE SEQUENCE [LARGE SCALE GENOMIC DNA]</scope>
    <source>
        <strain evidence="1 2">RmlP001</strain>
    </source>
</reference>
<organism evidence="1 2">
    <name type="scientific">Lichenibacterium ramalinae</name>
    <dbReference type="NCBI Taxonomy" id="2316527"/>
    <lineage>
        <taxon>Bacteria</taxon>
        <taxon>Pseudomonadati</taxon>
        <taxon>Pseudomonadota</taxon>
        <taxon>Alphaproteobacteria</taxon>
        <taxon>Hyphomicrobiales</taxon>
        <taxon>Lichenihabitantaceae</taxon>
        <taxon>Lichenibacterium</taxon>
    </lineage>
</organism>
<proteinExistence type="predicted"/>
<dbReference type="EMBL" id="QYBC01000002">
    <property type="protein sequence ID" value="RYB07272.1"/>
    <property type="molecule type" value="Genomic_DNA"/>
</dbReference>
<comment type="caution">
    <text evidence="1">The sequence shown here is derived from an EMBL/GenBank/DDBJ whole genome shotgun (WGS) entry which is preliminary data.</text>
</comment>
<reference evidence="1 2" key="2">
    <citation type="submission" date="2019-02" db="EMBL/GenBank/DDBJ databases">
        <title>'Lichenibacterium ramalinii' gen. nov. sp. nov., 'Lichenibacterium minor' gen. nov. sp. nov.</title>
        <authorList>
            <person name="Pankratov T."/>
        </authorList>
    </citation>
    <scope>NUCLEOTIDE SEQUENCE [LARGE SCALE GENOMIC DNA]</scope>
    <source>
        <strain evidence="1 2">RmlP001</strain>
    </source>
</reference>
<dbReference type="AlphaFoldDB" id="A0A4Q2RHW4"/>
<protein>
    <recommendedName>
        <fullName evidence="3">DNA-binding protein</fullName>
    </recommendedName>
</protein>
<keyword evidence="2" id="KW-1185">Reference proteome</keyword>
<evidence type="ECO:0000313" key="1">
    <source>
        <dbReference type="EMBL" id="RYB07272.1"/>
    </source>
</evidence>
<sequence length="72" mass="7702">MDPIADRLFAAVEAATADLRDYVASGADALVPLKTAADIWNITDQAALKRAQRGAGVKKFGRWYIPKASLVA</sequence>